<accession>A0ABQ8H6G9</accession>
<dbReference type="EMBL" id="JAFEMO010000013">
    <property type="protein sequence ID" value="KAH7549517.1"/>
    <property type="molecule type" value="Genomic_DNA"/>
</dbReference>
<dbReference type="PANTHER" id="PTHR34356">
    <property type="entry name" value="ANTIGENIC HEAT-STABLE PROTEIN"/>
    <property type="match status" value="1"/>
</dbReference>
<protein>
    <submittedName>
        <fullName evidence="2">Uncharacterized protein</fullName>
    </submittedName>
</protein>
<comment type="caution">
    <text evidence="2">The sequence shown here is derived from an EMBL/GenBank/DDBJ whole genome shotgun (WGS) entry which is preliminary data.</text>
</comment>
<sequence length="259" mass="28561">MGILVILPESVWSTVTLTVINGLPENENKKMVSKDQVISKLKDDGDFDRLRLKIIRKLKDNEELRNNIISVVKQSTALSRAGAETMKPRQLSDAIYEEVGDKVQSQISEGLWAIIKSEDDMKSEIAETVESVYSKLVNPGGIRVVEPSTHDVSLVNKEAGGSCPMKASAGEVDDTVSDNEPKEPPGFILSHNPNNNNHPSQRQEGLQAMPYVKEPAEEQKEEPQCSQDMLEPPGFSTNVEHKQPCDDNDEDPDVPPGFG</sequence>
<evidence type="ECO:0000313" key="3">
    <source>
        <dbReference type="Proteomes" id="UP000827721"/>
    </source>
</evidence>
<dbReference type="PANTHER" id="PTHR34356:SF3">
    <property type="entry name" value="EXPRESSED PROTEIN"/>
    <property type="match status" value="1"/>
</dbReference>
<keyword evidence="3" id="KW-1185">Reference proteome</keyword>
<feature type="compositionally biased region" description="Basic and acidic residues" evidence="1">
    <location>
        <begin position="214"/>
        <end position="223"/>
    </location>
</feature>
<evidence type="ECO:0000313" key="2">
    <source>
        <dbReference type="EMBL" id="KAH7549517.1"/>
    </source>
</evidence>
<dbReference type="Proteomes" id="UP000827721">
    <property type="component" value="Unassembled WGS sequence"/>
</dbReference>
<organism evidence="2 3">
    <name type="scientific">Xanthoceras sorbifolium</name>
    <dbReference type="NCBI Taxonomy" id="99658"/>
    <lineage>
        <taxon>Eukaryota</taxon>
        <taxon>Viridiplantae</taxon>
        <taxon>Streptophyta</taxon>
        <taxon>Embryophyta</taxon>
        <taxon>Tracheophyta</taxon>
        <taxon>Spermatophyta</taxon>
        <taxon>Magnoliopsida</taxon>
        <taxon>eudicotyledons</taxon>
        <taxon>Gunneridae</taxon>
        <taxon>Pentapetalae</taxon>
        <taxon>rosids</taxon>
        <taxon>malvids</taxon>
        <taxon>Sapindales</taxon>
        <taxon>Sapindaceae</taxon>
        <taxon>Xanthoceroideae</taxon>
        <taxon>Xanthoceras</taxon>
    </lineage>
</organism>
<feature type="compositionally biased region" description="Low complexity" evidence="1">
    <location>
        <begin position="190"/>
        <end position="200"/>
    </location>
</feature>
<evidence type="ECO:0000256" key="1">
    <source>
        <dbReference type="SAM" id="MobiDB-lite"/>
    </source>
</evidence>
<name>A0ABQ8H6G9_9ROSI</name>
<feature type="region of interest" description="Disordered" evidence="1">
    <location>
        <begin position="162"/>
        <end position="259"/>
    </location>
</feature>
<proteinExistence type="predicted"/>
<gene>
    <name evidence="2" type="ORF">JRO89_XS13G0043400</name>
</gene>
<reference evidence="2 3" key="1">
    <citation type="submission" date="2021-02" db="EMBL/GenBank/DDBJ databases">
        <title>Plant Genome Project.</title>
        <authorList>
            <person name="Zhang R.-G."/>
        </authorList>
    </citation>
    <scope>NUCLEOTIDE SEQUENCE [LARGE SCALE GENOMIC DNA]</scope>
    <source>
        <tissue evidence="2">Leaves</tissue>
    </source>
</reference>